<keyword evidence="3" id="KW-1185">Reference proteome</keyword>
<sequence>MRGNVTNNGVHPKHGEQRRFVKAIAPFRDKETDVLKKTFAIGGLAIAAAAGAILTSSPSSAQVPTWHDGGGWSSHHFRFFSHHRNFNANENELFNRIRVRIRNRNNNIAIARNDQAQAQRENQRQFERQQQRQEFEDPPAGVRRGLTPGAPGV</sequence>
<protein>
    <submittedName>
        <fullName evidence="2">Uncharacterized protein</fullName>
    </submittedName>
</protein>
<name>A0ABP8UNW8_9ACTN</name>
<comment type="caution">
    <text evidence="2">The sequence shown here is derived from an EMBL/GenBank/DDBJ whole genome shotgun (WGS) entry which is preliminary data.</text>
</comment>
<reference evidence="3" key="1">
    <citation type="journal article" date="2019" name="Int. J. Syst. Evol. Microbiol.">
        <title>The Global Catalogue of Microorganisms (GCM) 10K type strain sequencing project: providing services to taxonomists for standard genome sequencing and annotation.</title>
        <authorList>
            <consortium name="The Broad Institute Genomics Platform"/>
            <consortium name="The Broad Institute Genome Sequencing Center for Infectious Disease"/>
            <person name="Wu L."/>
            <person name="Ma J."/>
        </authorList>
    </citation>
    <scope>NUCLEOTIDE SEQUENCE [LARGE SCALE GENOMIC DNA]</scope>
    <source>
        <strain evidence="3">JCM 17939</strain>
    </source>
</reference>
<feature type="compositionally biased region" description="Basic and acidic residues" evidence="1">
    <location>
        <begin position="121"/>
        <end position="135"/>
    </location>
</feature>
<dbReference type="Proteomes" id="UP001501442">
    <property type="component" value="Unassembled WGS sequence"/>
</dbReference>
<gene>
    <name evidence="2" type="ORF">GCM10023196_084020</name>
</gene>
<feature type="region of interest" description="Disordered" evidence="1">
    <location>
        <begin position="112"/>
        <end position="153"/>
    </location>
</feature>
<proteinExistence type="predicted"/>
<evidence type="ECO:0000313" key="3">
    <source>
        <dbReference type="Proteomes" id="UP001501442"/>
    </source>
</evidence>
<evidence type="ECO:0000256" key="1">
    <source>
        <dbReference type="SAM" id="MobiDB-lite"/>
    </source>
</evidence>
<organism evidence="2 3">
    <name type="scientific">Actinoallomurus vinaceus</name>
    <dbReference type="NCBI Taxonomy" id="1080074"/>
    <lineage>
        <taxon>Bacteria</taxon>
        <taxon>Bacillati</taxon>
        <taxon>Actinomycetota</taxon>
        <taxon>Actinomycetes</taxon>
        <taxon>Streptosporangiales</taxon>
        <taxon>Thermomonosporaceae</taxon>
        <taxon>Actinoallomurus</taxon>
    </lineage>
</organism>
<evidence type="ECO:0000313" key="2">
    <source>
        <dbReference type="EMBL" id="GAA4636017.1"/>
    </source>
</evidence>
<accession>A0ABP8UNW8</accession>
<dbReference type="EMBL" id="BAABHK010000016">
    <property type="protein sequence ID" value="GAA4636017.1"/>
    <property type="molecule type" value="Genomic_DNA"/>
</dbReference>